<accession>A0A9X6X1H0</accession>
<dbReference type="Pfam" id="PF18010">
    <property type="entry name" value="HTH_49"/>
    <property type="match status" value="1"/>
</dbReference>
<reference evidence="8 9" key="1">
    <citation type="submission" date="2017-09" db="EMBL/GenBank/DDBJ databases">
        <title>Large-scale bioinformatics analysis of Bacillus genomes uncovers conserved roles of natural products in bacterial physiology.</title>
        <authorList>
            <consortium name="Agbiome Team Llc"/>
            <person name="Bleich R.M."/>
            <person name="Grubbs K.J."/>
            <person name="Santa Maria K.C."/>
            <person name="Allen S.E."/>
            <person name="Farag S."/>
            <person name="Shank E.A."/>
            <person name="Bowers A."/>
        </authorList>
    </citation>
    <scope>NUCLEOTIDE SEQUENCE [LARGE SCALE GENOMIC DNA]</scope>
    <source>
        <strain evidence="8 9">AFS083741</strain>
    </source>
</reference>
<dbReference type="RefSeq" id="WP_098583359.1">
    <property type="nucleotide sequence ID" value="NZ_NUWJ01000102.1"/>
</dbReference>
<gene>
    <name evidence="8" type="ORF">COI98_12175</name>
</gene>
<name>A0A9X6X1H0_BACCE</name>
<evidence type="ECO:0000256" key="5">
    <source>
        <dbReference type="PIRSR" id="PIRSR606118-50"/>
    </source>
</evidence>
<organism evidence="8 9">
    <name type="scientific">Bacillus cereus</name>
    <dbReference type="NCBI Taxonomy" id="1396"/>
    <lineage>
        <taxon>Bacteria</taxon>
        <taxon>Bacillati</taxon>
        <taxon>Bacillota</taxon>
        <taxon>Bacilli</taxon>
        <taxon>Bacillales</taxon>
        <taxon>Bacillaceae</taxon>
        <taxon>Bacillus</taxon>
        <taxon>Bacillus cereus group</taxon>
    </lineage>
</organism>
<dbReference type="Proteomes" id="UP000224413">
    <property type="component" value="Unassembled WGS sequence"/>
</dbReference>
<evidence type="ECO:0000313" key="9">
    <source>
        <dbReference type="Proteomes" id="UP000224413"/>
    </source>
</evidence>
<dbReference type="InterPro" id="IPR006118">
    <property type="entry name" value="Recombinase_CS"/>
</dbReference>
<dbReference type="InterPro" id="IPR036162">
    <property type="entry name" value="Resolvase-like_N_sf"/>
</dbReference>
<dbReference type="PROSITE" id="PS51736">
    <property type="entry name" value="RECOMBINASES_3"/>
    <property type="match status" value="1"/>
</dbReference>
<dbReference type="PROSITE" id="PS00397">
    <property type="entry name" value="RECOMBINASES_1"/>
    <property type="match status" value="1"/>
</dbReference>
<evidence type="ECO:0000256" key="1">
    <source>
        <dbReference type="ARBA" id="ARBA00009913"/>
    </source>
</evidence>
<comment type="caution">
    <text evidence="8">The sequence shown here is derived from an EMBL/GenBank/DDBJ whole genome shotgun (WGS) entry which is preliminary data.</text>
</comment>
<dbReference type="InterPro" id="IPR006119">
    <property type="entry name" value="Resolv_N"/>
</dbReference>
<evidence type="ECO:0000256" key="3">
    <source>
        <dbReference type="ARBA" id="ARBA00023125"/>
    </source>
</evidence>
<dbReference type="AlphaFoldDB" id="A0A9X6X1H0"/>
<dbReference type="GO" id="GO:0000150">
    <property type="term" value="F:DNA strand exchange activity"/>
    <property type="evidence" value="ECO:0007669"/>
    <property type="project" value="InterPro"/>
</dbReference>
<keyword evidence="2" id="KW-0229">DNA integration</keyword>
<dbReference type="Pfam" id="PF00239">
    <property type="entry name" value="Resolvase"/>
    <property type="match status" value="1"/>
</dbReference>
<dbReference type="InterPro" id="IPR040652">
    <property type="entry name" value="Cry35Ab1_HTH"/>
</dbReference>
<dbReference type="PANTHER" id="PTHR30461:SF26">
    <property type="entry name" value="RESOLVASE HOMOLOG YNEB"/>
    <property type="match status" value="1"/>
</dbReference>
<comment type="similarity">
    <text evidence="1">Belongs to the site-specific recombinase resolvase family.</text>
</comment>
<dbReference type="GO" id="GO:0003677">
    <property type="term" value="F:DNA binding"/>
    <property type="evidence" value="ECO:0007669"/>
    <property type="project" value="UniProtKB-KW"/>
</dbReference>
<feature type="domain" description="Resolvase/invertase-type recombinase catalytic" evidence="7">
    <location>
        <begin position="1"/>
        <end position="134"/>
    </location>
</feature>
<dbReference type="CDD" id="cd03768">
    <property type="entry name" value="SR_ResInv"/>
    <property type="match status" value="1"/>
</dbReference>
<protein>
    <submittedName>
        <fullName evidence="8">Resolvase</fullName>
    </submittedName>
</protein>
<dbReference type="EMBL" id="NUWJ01000102">
    <property type="protein sequence ID" value="PFK18829.1"/>
    <property type="molecule type" value="Genomic_DNA"/>
</dbReference>
<dbReference type="GO" id="GO:0015074">
    <property type="term" value="P:DNA integration"/>
    <property type="evidence" value="ECO:0007669"/>
    <property type="project" value="UniProtKB-KW"/>
</dbReference>
<evidence type="ECO:0000313" key="8">
    <source>
        <dbReference type="EMBL" id="PFK18829.1"/>
    </source>
</evidence>
<dbReference type="SUPFAM" id="SSF46689">
    <property type="entry name" value="Homeodomain-like"/>
    <property type="match status" value="1"/>
</dbReference>
<proteinExistence type="inferred from homology"/>
<evidence type="ECO:0000256" key="6">
    <source>
        <dbReference type="PROSITE-ProRule" id="PRU10137"/>
    </source>
</evidence>
<dbReference type="PANTHER" id="PTHR30461">
    <property type="entry name" value="DNA-INVERTASE FROM LAMBDOID PROPHAGE"/>
    <property type="match status" value="1"/>
</dbReference>
<keyword evidence="3" id="KW-0238">DNA-binding</keyword>
<dbReference type="InterPro" id="IPR009057">
    <property type="entry name" value="Homeodomain-like_sf"/>
</dbReference>
<evidence type="ECO:0000256" key="2">
    <source>
        <dbReference type="ARBA" id="ARBA00022908"/>
    </source>
</evidence>
<feature type="active site" description="O-(5'-phospho-DNA)-serine intermediate" evidence="5 6">
    <location>
        <position position="9"/>
    </location>
</feature>
<dbReference type="FunFam" id="3.40.50.1390:FF:000001">
    <property type="entry name" value="DNA recombinase"/>
    <property type="match status" value="1"/>
</dbReference>
<sequence>MKYGYARVSTLHQDLESQIQALQKEGCEKIYSEKFTGTKANRPKFQELLSMLETGDTLVVTKLDRFARSTVDAIQTVKILFEKGVKIHILNMGLIEDTPTGRLVFNVMSAFAEFERDMIVERTQEGKAIAKLREDFREGRPKKFNNKQIEHALSLLKNHSYKQVEELTGISKSTLIRAKKKAPVRNEMEHR</sequence>
<keyword evidence="4" id="KW-0233">DNA recombination</keyword>
<evidence type="ECO:0000259" key="7">
    <source>
        <dbReference type="PROSITE" id="PS51736"/>
    </source>
</evidence>
<dbReference type="InterPro" id="IPR050639">
    <property type="entry name" value="SSR_resolvase"/>
</dbReference>
<dbReference type="SUPFAM" id="SSF53041">
    <property type="entry name" value="Resolvase-like"/>
    <property type="match status" value="1"/>
</dbReference>
<dbReference type="SMART" id="SM00857">
    <property type="entry name" value="Resolvase"/>
    <property type="match status" value="1"/>
</dbReference>
<dbReference type="Gene3D" id="3.40.50.1390">
    <property type="entry name" value="Resolvase, N-terminal catalytic domain"/>
    <property type="match status" value="1"/>
</dbReference>
<evidence type="ECO:0000256" key="4">
    <source>
        <dbReference type="ARBA" id="ARBA00023172"/>
    </source>
</evidence>
<dbReference type="Gene3D" id="1.10.10.60">
    <property type="entry name" value="Homeodomain-like"/>
    <property type="match status" value="1"/>
</dbReference>